<evidence type="ECO:0000256" key="3">
    <source>
        <dbReference type="ARBA" id="ARBA00012438"/>
    </source>
</evidence>
<keyword evidence="9" id="KW-0902">Two-component regulatory system</keyword>
<feature type="compositionally biased region" description="Basic and acidic residues" evidence="11">
    <location>
        <begin position="1"/>
        <end position="19"/>
    </location>
</feature>
<dbReference type="InterPro" id="IPR003660">
    <property type="entry name" value="HAMP_dom"/>
</dbReference>
<dbReference type="SUPFAM" id="SSF158472">
    <property type="entry name" value="HAMP domain-like"/>
    <property type="match status" value="1"/>
</dbReference>
<evidence type="ECO:0000256" key="1">
    <source>
        <dbReference type="ARBA" id="ARBA00000085"/>
    </source>
</evidence>
<keyword evidence="8 12" id="KW-1133">Transmembrane helix</keyword>
<dbReference type="Pfam" id="PF00512">
    <property type="entry name" value="HisKA"/>
    <property type="match status" value="1"/>
</dbReference>
<dbReference type="SUPFAM" id="SSF47384">
    <property type="entry name" value="Homodimeric domain of signal transducing histidine kinase"/>
    <property type="match status" value="1"/>
</dbReference>
<evidence type="ECO:0000256" key="2">
    <source>
        <dbReference type="ARBA" id="ARBA00004370"/>
    </source>
</evidence>
<dbReference type="PRINTS" id="PR00344">
    <property type="entry name" value="BCTRLSENSOR"/>
</dbReference>
<comment type="subcellular location">
    <subcellularLocation>
        <location evidence="2">Membrane</location>
    </subcellularLocation>
</comment>
<dbReference type="Pfam" id="PF13755">
    <property type="entry name" value="Sensor_TM1"/>
    <property type="match status" value="1"/>
</dbReference>
<dbReference type="InterPro" id="IPR036097">
    <property type="entry name" value="HisK_dim/P_sf"/>
</dbReference>
<dbReference type="PANTHER" id="PTHR45436:SF5">
    <property type="entry name" value="SENSOR HISTIDINE KINASE TRCS"/>
    <property type="match status" value="1"/>
</dbReference>
<keyword evidence="6 12" id="KW-0812">Transmembrane</keyword>
<evidence type="ECO:0000313" key="15">
    <source>
        <dbReference type="EMBL" id="VAW02189.1"/>
    </source>
</evidence>
<dbReference type="EMBL" id="UOEC01000195">
    <property type="protein sequence ID" value="VAW02189.1"/>
    <property type="molecule type" value="Genomic_DNA"/>
</dbReference>
<evidence type="ECO:0000256" key="5">
    <source>
        <dbReference type="ARBA" id="ARBA00022679"/>
    </source>
</evidence>
<feature type="region of interest" description="Disordered" evidence="11">
    <location>
        <begin position="1"/>
        <end position="24"/>
    </location>
</feature>
<dbReference type="Gene3D" id="3.30.565.10">
    <property type="entry name" value="Histidine kinase-like ATPase, C-terminal domain"/>
    <property type="match status" value="1"/>
</dbReference>
<dbReference type="Gene3D" id="6.10.340.10">
    <property type="match status" value="1"/>
</dbReference>
<dbReference type="PROSITE" id="PS50109">
    <property type="entry name" value="HIS_KIN"/>
    <property type="match status" value="1"/>
</dbReference>
<evidence type="ECO:0000256" key="8">
    <source>
        <dbReference type="ARBA" id="ARBA00022989"/>
    </source>
</evidence>
<dbReference type="Gene3D" id="1.10.287.130">
    <property type="match status" value="1"/>
</dbReference>
<dbReference type="InterPro" id="IPR050428">
    <property type="entry name" value="TCS_sensor_his_kinase"/>
</dbReference>
<dbReference type="InterPro" id="IPR025908">
    <property type="entry name" value="Sensor_TM1"/>
</dbReference>
<dbReference type="PROSITE" id="PS50885">
    <property type="entry name" value="HAMP"/>
    <property type="match status" value="1"/>
</dbReference>
<evidence type="ECO:0000256" key="11">
    <source>
        <dbReference type="SAM" id="MobiDB-lite"/>
    </source>
</evidence>
<keyword evidence="10 12" id="KW-0472">Membrane</keyword>
<dbReference type="Pfam" id="PF13756">
    <property type="entry name" value="Stimulus_sens_1"/>
    <property type="match status" value="1"/>
</dbReference>
<dbReference type="GO" id="GO:0016020">
    <property type="term" value="C:membrane"/>
    <property type="evidence" value="ECO:0007669"/>
    <property type="project" value="UniProtKB-SubCell"/>
</dbReference>
<dbReference type="CDD" id="cd00082">
    <property type="entry name" value="HisKA"/>
    <property type="match status" value="1"/>
</dbReference>
<dbReference type="InterPro" id="IPR003661">
    <property type="entry name" value="HisK_dim/P_dom"/>
</dbReference>
<dbReference type="EC" id="2.7.13.3" evidence="3"/>
<dbReference type="AlphaFoldDB" id="A0A3B0SNK6"/>
<dbReference type="CDD" id="cd06225">
    <property type="entry name" value="HAMP"/>
    <property type="match status" value="1"/>
</dbReference>
<evidence type="ECO:0000256" key="9">
    <source>
        <dbReference type="ARBA" id="ARBA00023012"/>
    </source>
</evidence>
<evidence type="ECO:0000259" key="13">
    <source>
        <dbReference type="PROSITE" id="PS50109"/>
    </source>
</evidence>
<dbReference type="PANTHER" id="PTHR45436">
    <property type="entry name" value="SENSOR HISTIDINE KINASE YKOH"/>
    <property type="match status" value="1"/>
</dbReference>
<dbReference type="InterPro" id="IPR005467">
    <property type="entry name" value="His_kinase_dom"/>
</dbReference>
<dbReference type="InterPro" id="IPR036890">
    <property type="entry name" value="HATPase_C_sf"/>
</dbReference>
<comment type="catalytic activity">
    <reaction evidence="1">
        <text>ATP + protein L-histidine = ADP + protein N-phospho-L-histidine.</text>
        <dbReference type="EC" id="2.7.13.3"/>
    </reaction>
</comment>
<evidence type="ECO:0000256" key="7">
    <source>
        <dbReference type="ARBA" id="ARBA00022777"/>
    </source>
</evidence>
<proteinExistence type="predicted"/>
<gene>
    <name evidence="15" type="ORF">MNBD_ALPHA08-1163</name>
</gene>
<protein>
    <recommendedName>
        <fullName evidence="3">histidine kinase</fullName>
        <ecNumber evidence="3">2.7.13.3</ecNumber>
    </recommendedName>
</protein>
<name>A0A3B0SNK6_9ZZZZ</name>
<dbReference type="SMART" id="SM00387">
    <property type="entry name" value="HATPase_c"/>
    <property type="match status" value="1"/>
</dbReference>
<keyword evidence="7 15" id="KW-0418">Kinase</keyword>
<feature type="transmembrane region" description="Helical" evidence="12">
    <location>
        <begin position="49"/>
        <end position="68"/>
    </location>
</feature>
<dbReference type="InterPro" id="IPR004358">
    <property type="entry name" value="Sig_transdc_His_kin-like_C"/>
</dbReference>
<evidence type="ECO:0000256" key="6">
    <source>
        <dbReference type="ARBA" id="ARBA00022692"/>
    </source>
</evidence>
<dbReference type="SUPFAM" id="SSF55874">
    <property type="entry name" value="ATPase domain of HSP90 chaperone/DNA topoisomerase II/histidine kinase"/>
    <property type="match status" value="1"/>
</dbReference>
<feature type="transmembrane region" description="Helical" evidence="12">
    <location>
        <begin position="282"/>
        <end position="303"/>
    </location>
</feature>
<evidence type="ECO:0000256" key="4">
    <source>
        <dbReference type="ARBA" id="ARBA00022553"/>
    </source>
</evidence>
<sequence length="600" mass="66774">MVLGVEDPRQQGSQRERQRGLSRRIKRHKRRNLTGWMHRLAPARLTSRIILINVAGLVILVAGILYFNQTRTGLIAVREESLMTQAQIMAAAVASTAAADTDTFVIDPDLFLEQQLGTKNPAGSGGYQDFDFPINPEQAGRVLRQLVTSTTTRARIFDRDGQMVVDSRHFYGRGEILRFDLPPINAAKPSFVVDMWARFNAWVFANNYPLQKPYGLDNGKDFSEIRLALTGLPITKKAVNEKNEIIIIVAVPIQRLKAVQGALILSTKGGEIDDVLKKERKVILLTFAVAVLVAILLSLSLAGHIAEPVRRLSAAAERIRRGVNNRVEIPDFTYRRDEVGHLSGALRDMTESLYNRIDAIEAFAADVAHEIKNPLTSLRSAVETLELAKTPEQRHRLIEVVNDDVRRLDRLISDISDASRLDAELVRTQSEAVDLHKLLEMLVRLHEDVASKRDIELSFEVETRGTRASSQAGFSVMGHDNRLGQVVANLLTNAISFAPADSQISVKLLRDGDMVEFSIDDEGPGIPPDNLEKIFDRFYTDRPEASFGKNSGLGLSISRQIIEAYRGTITAENLENGQGARFIVRIPIAAVSKKSRKNQQ</sequence>
<reference evidence="15" key="1">
    <citation type="submission" date="2018-06" db="EMBL/GenBank/DDBJ databases">
        <authorList>
            <person name="Zhirakovskaya E."/>
        </authorList>
    </citation>
    <scope>NUCLEOTIDE SEQUENCE</scope>
</reference>
<accession>A0A3B0SNK6</accession>
<keyword evidence="4" id="KW-0597">Phosphoprotein</keyword>
<evidence type="ECO:0000256" key="12">
    <source>
        <dbReference type="SAM" id="Phobius"/>
    </source>
</evidence>
<evidence type="ECO:0000256" key="10">
    <source>
        <dbReference type="ARBA" id="ARBA00023136"/>
    </source>
</evidence>
<dbReference type="GO" id="GO:0000155">
    <property type="term" value="F:phosphorelay sensor kinase activity"/>
    <property type="evidence" value="ECO:0007669"/>
    <property type="project" value="InterPro"/>
</dbReference>
<feature type="domain" description="Histidine kinase" evidence="13">
    <location>
        <begin position="366"/>
        <end position="590"/>
    </location>
</feature>
<dbReference type="InterPro" id="IPR003594">
    <property type="entry name" value="HATPase_dom"/>
</dbReference>
<evidence type="ECO:0000259" key="14">
    <source>
        <dbReference type="PROSITE" id="PS50885"/>
    </source>
</evidence>
<dbReference type="SMART" id="SM00304">
    <property type="entry name" value="HAMP"/>
    <property type="match status" value="1"/>
</dbReference>
<dbReference type="Pfam" id="PF00672">
    <property type="entry name" value="HAMP"/>
    <property type="match status" value="1"/>
</dbReference>
<feature type="domain" description="HAMP" evidence="14">
    <location>
        <begin position="303"/>
        <end position="358"/>
    </location>
</feature>
<dbReference type="Pfam" id="PF02518">
    <property type="entry name" value="HATPase_c"/>
    <property type="match status" value="1"/>
</dbReference>
<dbReference type="InterPro" id="IPR025919">
    <property type="entry name" value="Stimulus_sens_dom"/>
</dbReference>
<keyword evidence="5 15" id="KW-0808">Transferase</keyword>
<dbReference type="SMART" id="SM00388">
    <property type="entry name" value="HisKA"/>
    <property type="match status" value="1"/>
</dbReference>
<organism evidence="15">
    <name type="scientific">hydrothermal vent metagenome</name>
    <dbReference type="NCBI Taxonomy" id="652676"/>
    <lineage>
        <taxon>unclassified sequences</taxon>
        <taxon>metagenomes</taxon>
        <taxon>ecological metagenomes</taxon>
    </lineage>
</organism>